<dbReference type="InterPro" id="IPR009100">
    <property type="entry name" value="AcylCoA_DH/oxidase_NM_dom_sf"/>
</dbReference>
<dbReference type="InterPro" id="IPR046373">
    <property type="entry name" value="Acyl-CoA_Oxase/DH_mid-dom_sf"/>
</dbReference>
<keyword evidence="1" id="KW-0560">Oxidoreductase</keyword>
<protein>
    <submittedName>
        <fullName evidence="2">Acyl-CoA/acyl-ACP dehydrogenase</fullName>
    </submittedName>
</protein>
<proteinExistence type="predicted"/>
<dbReference type="Proteomes" id="UP000502297">
    <property type="component" value="Chromosome"/>
</dbReference>
<gene>
    <name evidence="2" type="ORF">G8E00_07650</name>
</gene>
<evidence type="ECO:0000313" key="3">
    <source>
        <dbReference type="Proteomes" id="UP000502297"/>
    </source>
</evidence>
<accession>A0A6G8RV69</accession>
<dbReference type="KEGG" id="asha:G8E00_07650"/>
<dbReference type="GO" id="GO:0033539">
    <property type="term" value="P:fatty acid beta-oxidation using acyl-CoA dehydrogenase"/>
    <property type="evidence" value="ECO:0007669"/>
    <property type="project" value="TreeGrafter"/>
</dbReference>
<evidence type="ECO:0000313" key="2">
    <source>
        <dbReference type="EMBL" id="QIO05832.1"/>
    </source>
</evidence>
<dbReference type="InterPro" id="IPR050741">
    <property type="entry name" value="Acyl-CoA_dehydrogenase"/>
</dbReference>
<keyword evidence="3" id="KW-1185">Reference proteome</keyword>
<organism evidence="2 3">
    <name type="scientific">Acinetobacter shaoyimingii</name>
    <dbReference type="NCBI Taxonomy" id="2715164"/>
    <lineage>
        <taxon>Bacteria</taxon>
        <taxon>Pseudomonadati</taxon>
        <taxon>Pseudomonadota</taxon>
        <taxon>Gammaproteobacteria</taxon>
        <taxon>Moraxellales</taxon>
        <taxon>Moraxellaceae</taxon>
        <taxon>Acinetobacter</taxon>
    </lineage>
</organism>
<dbReference type="RefSeq" id="WP_166223322.1">
    <property type="nucleotide sequence ID" value="NZ_CP049801.1"/>
</dbReference>
<dbReference type="PANTHER" id="PTHR48083:SF37">
    <property type="entry name" value="DEHYDROGENASE, PUTATIVE-RELATED"/>
    <property type="match status" value="1"/>
</dbReference>
<reference evidence="2 3" key="1">
    <citation type="submission" date="2020-03" db="EMBL/GenBank/DDBJ databases">
        <authorList>
            <person name="Zhu W."/>
        </authorList>
    </citation>
    <scope>NUCLEOTIDE SEQUENCE [LARGE SCALE GENOMIC DNA]</scope>
    <source>
        <strain evidence="2 3">323-1</strain>
    </source>
</reference>
<dbReference type="SUPFAM" id="SSF56645">
    <property type="entry name" value="Acyl-CoA dehydrogenase NM domain-like"/>
    <property type="match status" value="1"/>
</dbReference>
<sequence length="335" mass="37762">MDFEDVLSEFDLSEPNIEQELESALKKLVKQSTNIPHPAQGQTFSRWQVLAQVSAKNLNLAKWFESHLDSISILQELGYSDLIESDKIYGIWAAEGSPNPVHELKGLISGQKNWCSGAGILDYALITYQNENQQSQLVLIDMHQPNINIDYSTWQAVGMAHTQTASIAFDQVKAIPVGQPNQYLTRAGFWHGAAGVAACWFGATVRIAEFLKQACTTKANDYRLLYLGEMSTQIHMTKQYFNYVATQIDQYPTESHELVIRILRAEVEKTAQLVLTKVGQALGARPYCEDRRFAELTADLTVFMRQSHAAFDLKRIAELTLDVESQADKEQLWTL</sequence>
<dbReference type="PANTHER" id="PTHR48083">
    <property type="entry name" value="MEDIUM-CHAIN SPECIFIC ACYL-COA DEHYDROGENASE, MITOCHONDRIAL-RELATED"/>
    <property type="match status" value="1"/>
</dbReference>
<dbReference type="AlphaFoldDB" id="A0A6G8RV69"/>
<dbReference type="EMBL" id="CP049801">
    <property type="protein sequence ID" value="QIO05832.1"/>
    <property type="molecule type" value="Genomic_DNA"/>
</dbReference>
<dbReference type="GO" id="GO:0005737">
    <property type="term" value="C:cytoplasm"/>
    <property type="evidence" value="ECO:0007669"/>
    <property type="project" value="TreeGrafter"/>
</dbReference>
<evidence type="ECO:0000256" key="1">
    <source>
        <dbReference type="ARBA" id="ARBA00023002"/>
    </source>
</evidence>
<dbReference type="Gene3D" id="2.40.110.10">
    <property type="entry name" value="Butyryl-CoA Dehydrogenase, subunit A, domain 2"/>
    <property type="match status" value="1"/>
</dbReference>
<dbReference type="GO" id="GO:0003995">
    <property type="term" value="F:acyl-CoA dehydrogenase activity"/>
    <property type="evidence" value="ECO:0007669"/>
    <property type="project" value="TreeGrafter"/>
</dbReference>
<name>A0A6G8RV69_9GAMM</name>